<dbReference type="Pfam" id="PF09838">
    <property type="entry name" value="DUF2065"/>
    <property type="match status" value="1"/>
</dbReference>
<keyword evidence="1" id="KW-0472">Membrane</keyword>
<dbReference type="STRING" id="966.BTA35_0212885"/>
<reference evidence="2" key="1">
    <citation type="submission" date="2017-02" db="EMBL/GenBank/DDBJ databases">
        <title>Draft Genome Sequence of the Salt Water Bacterium Oceanospirillum linum ATCC 11336.</title>
        <authorList>
            <person name="Trachtenberg A.M."/>
            <person name="Carney J.G."/>
            <person name="Linnane J.D."/>
            <person name="Rheaume B.A."/>
            <person name="Pitts N.L."/>
            <person name="Mykles D.L."/>
            <person name="Maclea K.S."/>
        </authorList>
    </citation>
    <scope>NUCLEOTIDE SEQUENCE [LARGE SCALE GENOMIC DNA]</scope>
    <source>
        <strain evidence="2">ATCC 11336</strain>
    </source>
</reference>
<dbReference type="Proteomes" id="UP000190064">
    <property type="component" value="Unassembled WGS sequence"/>
</dbReference>
<dbReference type="EMBL" id="MTSD02000006">
    <property type="protein sequence ID" value="OOV86542.1"/>
    <property type="molecule type" value="Genomic_DNA"/>
</dbReference>
<dbReference type="InterPro" id="IPR019201">
    <property type="entry name" value="DUF2065"/>
</dbReference>
<dbReference type="RefSeq" id="WP_078320364.1">
    <property type="nucleotide sequence ID" value="NZ_FXTS01000007.1"/>
</dbReference>
<protein>
    <recommendedName>
        <fullName evidence="4">DUF2065 domain-containing protein</fullName>
    </recommendedName>
</protein>
<keyword evidence="1" id="KW-1133">Transmembrane helix</keyword>
<accession>A0A1T1H9M5</accession>
<dbReference type="PANTHER" id="PTHR38602:SF1">
    <property type="entry name" value="INNER MEMBRANE PROTEIN"/>
    <property type="match status" value="1"/>
</dbReference>
<proteinExistence type="predicted"/>
<keyword evidence="1" id="KW-0812">Transmembrane</keyword>
<sequence length="63" mass="7120">MDWQVLVTALALVFVIEGIIPFANPSRWRRLVATIAEVPDQHLRMMGAISMLIGLIILYLVRS</sequence>
<feature type="transmembrane region" description="Helical" evidence="1">
    <location>
        <begin position="42"/>
        <end position="61"/>
    </location>
</feature>
<comment type="caution">
    <text evidence="2">The sequence shown here is derived from an EMBL/GenBank/DDBJ whole genome shotgun (WGS) entry which is preliminary data.</text>
</comment>
<keyword evidence="3" id="KW-1185">Reference proteome</keyword>
<name>A0A1T1H9M5_OCELI</name>
<evidence type="ECO:0000256" key="1">
    <source>
        <dbReference type="SAM" id="Phobius"/>
    </source>
</evidence>
<dbReference type="AlphaFoldDB" id="A0A1T1H9M5"/>
<evidence type="ECO:0000313" key="2">
    <source>
        <dbReference type="EMBL" id="OOV86542.1"/>
    </source>
</evidence>
<dbReference type="PANTHER" id="PTHR38602">
    <property type="entry name" value="INNER MEMBRANE PROTEIN-RELATED"/>
    <property type="match status" value="1"/>
</dbReference>
<evidence type="ECO:0008006" key="4">
    <source>
        <dbReference type="Google" id="ProtNLM"/>
    </source>
</evidence>
<gene>
    <name evidence="2" type="ORF">BTA35_0212885</name>
</gene>
<evidence type="ECO:0000313" key="3">
    <source>
        <dbReference type="Proteomes" id="UP000190064"/>
    </source>
</evidence>
<organism evidence="2 3">
    <name type="scientific">Oceanospirillum linum</name>
    <dbReference type="NCBI Taxonomy" id="966"/>
    <lineage>
        <taxon>Bacteria</taxon>
        <taxon>Pseudomonadati</taxon>
        <taxon>Pseudomonadota</taxon>
        <taxon>Gammaproteobacteria</taxon>
        <taxon>Oceanospirillales</taxon>
        <taxon>Oceanospirillaceae</taxon>
        <taxon>Oceanospirillum</taxon>
    </lineage>
</organism>